<dbReference type="EMBL" id="JAPHNI010000033">
    <property type="protein sequence ID" value="KAJ8117992.1"/>
    <property type="molecule type" value="Genomic_DNA"/>
</dbReference>
<proteinExistence type="predicted"/>
<reference evidence="1" key="1">
    <citation type="submission" date="2022-11" db="EMBL/GenBank/DDBJ databases">
        <title>Genome Sequence of Boeremia exigua.</title>
        <authorList>
            <person name="Buettner E."/>
        </authorList>
    </citation>
    <scope>NUCLEOTIDE SEQUENCE</scope>
    <source>
        <strain evidence="1">CU02</strain>
    </source>
</reference>
<protein>
    <submittedName>
        <fullName evidence="1">Uncharacterized protein</fullName>
    </submittedName>
</protein>
<keyword evidence="2" id="KW-1185">Reference proteome</keyword>
<gene>
    <name evidence="1" type="ORF">OPT61_g922</name>
</gene>
<dbReference type="Proteomes" id="UP001153331">
    <property type="component" value="Unassembled WGS sequence"/>
</dbReference>
<accession>A0ACC2ISA4</accession>
<evidence type="ECO:0000313" key="1">
    <source>
        <dbReference type="EMBL" id="KAJ8117992.1"/>
    </source>
</evidence>
<name>A0ACC2ISA4_9PLEO</name>
<comment type="caution">
    <text evidence="1">The sequence shown here is derived from an EMBL/GenBank/DDBJ whole genome shotgun (WGS) entry which is preliminary data.</text>
</comment>
<sequence>MAPSHIKFSNRHSQEYHALDSLAPAPYSANSARLGAPYDLRDSDGDASSYFGHNISNHGDSRSASGPIEPVPAAQYPSDSSTRKLYGIKTVTSPLDKRPQFSIWDWVWEFGASLFSLACFAAVVGLLAASENDSLANWNFVFGVSLNTLIAILSTLSRTALMVPVASCISQLKWLHLVGASRPLLEVQVFEDASRGPWGSLMLIWKLHVRTKLATWGAIITILTLAMGPFAQQLLSYPSRRLITGNATFYTSHIYDSAYGQVRGSTRGAQGRITATMGPKMQGAMLNGLFNLSSPIEFACSTGNCQWDDFSTLGVASTCQNVTSTSKILCQSRGGSRSCNYTTPSGLFIRAGSYSSSGGGGATRFNSTAITPNFGGSAWSGDRDGPINSTLAIIATAGLSDDFNLTRPDLMECTMRLCARVTRKLAVSNGTFIPGVSEDIELEGVPGRYEIDMKEGVSSPRDWFTFNITGDPPSYPGNRSFSYNAIDLDGAKSFLRTIFSPEVDSPYYLALMESSNRAETVALISESMTYAFARAPSGETLDGRALSDELYIKVHWVWIILPLLEVVMSIAFLLCTLIHTYQKGVTVWKSSGIVPLLTVMSGWDNNELEAASGRDIIKRSQNMHGQLVVTNGNVQGFYRTG</sequence>
<evidence type="ECO:0000313" key="2">
    <source>
        <dbReference type="Proteomes" id="UP001153331"/>
    </source>
</evidence>
<organism evidence="1 2">
    <name type="scientific">Boeremia exigua</name>
    <dbReference type="NCBI Taxonomy" id="749465"/>
    <lineage>
        <taxon>Eukaryota</taxon>
        <taxon>Fungi</taxon>
        <taxon>Dikarya</taxon>
        <taxon>Ascomycota</taxon>
        <taxon>Pezizomycotina</taxon>
        <taxon>Dothideomycetes</taxon>
        <taxon>Pleosporomycetidae</taxon>
        <taxon>Pleosporales</taxon>
        <taxon>Pleosporineae</taxon>
        <taxon>Didymellaceae</taxon>
        <taxon>Boeremia</taxon>
    </lineage>
</organism>